<dbReference type="GeneID" id="102805596"/>
<proteinExistence type="predicted"/>
<organism evidence="4 5">
    <name type="scientific">Saccoglossus kowalevskii</name>
    <name type="common">Acorn worm</name>
    <dbReference type="NCBI Taxonomy" id="10224"/>
    <lineage>
        <taxon>Eukaryota</taxon>
        <taxon>Metazoa</taxon>
        <taxon>Hemichordata</taxon>
        <taxon>Enteropneusta</taxon>
        <taxon>Harrimaniidae</taxon>
        <taxon>Saccoglossus</taxon>
    </lineage>
</organism>
<evidence type="ECO:0000313" key="5">
    <source>
        <dbReference type="RefSeq" id="XP_006823873.1"/>
    </source>
</evidence>
<name>A0ABM0MV32_SACKO</name>
<feature type="region of interest" description="Disordered" evidence="2">
    <location>
        <begin position="112"/>
        <end position="133"/>
    </location>
</feature>
<keyword evidence="4" id="KW-1185">Reference proteome</keyword>
<dbReference type="InterPro" id="IPR013087">
    <property type="entry name" value="Znf_C2H2_type"/>
</dbReference>
<feature type="region of interest" description="Disordered" evidence="2">
    <location>
        <begin position="35"/>
        <end position="56"/>
    </location>
</feature>
<dbReference type="RefSeq" id="XP_006823873.1">
    <property type="nucleotide sequence ID" value="XM_006823810.1"/>
</dbReference>
<dbReference type="Proteomes" id="UP000694865">
    <property type="component" value="Unplaced"/>
</dbReference>
<evidence type="ECO:0000256" key="2">
    <source>
        <dbReference type="SAM" id="MobiDB-lite"/>
    </source>
</evidence>
<dbReference type="PROSITE" id="PS50157">
    <property type="entry name" value="ZINC_FINGER_C2H2_2"/>
    <property type="match status" value="1"/>
</dbReference>
<keyword evidence="1" id="KW-0862">Zinc</keyword>
<feature type="non-terminal residue" evidence="5">
    <location>
        <position position="440"/>
    </location>
</feature>
<feature type="compositionally biased region" description="Basic and acidic residues" evidence="2">
    <location>
        <begin position="114"/>
        <end position="124"/>
    </location>
</feature>
<dbReference type="SMART" id="SM00355">
    <property type="entry name" value="ZnF_C2H2"/>
    <property type="match status" value="1"/>
</dbReference>
<protein>
    <submittedName>
        <fullName evidence="5">Uncharacterized protein LOC102805596</fullName>
    </submittedName>
</protein>
<sequence>MWKAYDDFVAFDDDDVDWSYVLEEKGDDNYDVTVENTDNQPPVLSGSPETSSLAVDRDIGDPSVTSTHGYDCPFCSKHYKSASGFRWHVKKHHHQDVKASQHKHIIADDNLEDNLQRDGSKNDIKTPSVSSKKTGFVNPHRALDLDELSHNMPNYIQQAFEKIRSDPNLNFETSVHGKDISELAHMLEMKIKLGYDITTITEVMVKVIWKVLSAGDKMTLYSTQNEEIWHTFYNEWIDTTTTKILSTQFYAILEDTQINDFHIFLLTRIFLFELIKIVRTIENNAEGELNAHEHDVSLSNEEKQALRYFAGYIPFKIMKKLNRAKGGMTQLSDIIDDMRETDNDHSGGCMAATKTWLHKQDRGGLFNITDRVFLFFEEVEKVCKKHLTNKILNISTRDVHSKIQDDLFANRKVNILWSCVARKAASEEASSVLATMVIKL</sequence>
<keyword evidence="1" id="KW-0863">Zinc-finger</keyword>
<reference evidence="5" key="1">
    <citation type="submission" date="2025-08" db="UniProtKB">
        <authorList>
            <consortium name="RefSeq"/>
        </authorList>
    </citation>
    <scope>IDENTIFICATION</scope>
    <source>
        <tissue evidence="5">Testes</tissue>
    </source>
</reference>
<keyword evidence="1" id="KW-0479">Metal-binding</keyword>
<evidence type="ECO:0000313" key="4">
    <source>
        <dbReference type="Proteomes" id="UP000694865"/>
    </source>
</evidence>
<evidence type="ECO:0000259" key="3">
    <source>
        <dbReference type="PROSITE" id="PS50157"/>
    </source>
</evidence>
<gene>
    <name evidence="5" type="primary">LOC102805596</name>
</gene>
<feature type="compositionally biased region" description="Polar residues" evidence="2">
    <location>
        <begin position="35"/>
        <end position="53"/>
    </location>
</feature>
<dbReference type="PROSITE" id="PS00028">
    <property type="entry name" value="ZINC_FINGER_C2H2_1"/>
    <property type="match status" value="1"/>
</dbReference>
<accession>A0ABM0MV32</accession>
<evidence type="ECO:0000256" key="1">
    <source>
        <dbReference type="PROSITE-ProRule" id="PRU00042"/>
    </source>
</evidence>
<feature type="domain" description="C2H2-type" evidence="3">
    <location>
        <begin position="70"/>
        <end position="99"/>
    </location>
</feature>